<proteinExistence type="predicted"/>
<comment type="caution">
    <text evidence="1">The sequence shown here is derived from an EMBL/GenBank/DDBJ whole genome shotgun (WGS) entry which is preliminary data.</text>
</comment>
<dbReference type="EMBL" id="DRUB01000078">
    <property type="protein sequence ID" value="HHR96038.1"/>
    <property type="molecule type" value="Genomic_DNA"/>
</dbReference>
<gene>
    <name evidence="1" type="ORF">ENL47_04315</name>
</gene>
<organism evidence="1">
    <name type="scientific">Ignisphaera aggregans</name>
    <dbReference type="NCBI Taxonomy" id="334771"/>
    <lineage>
        <taxon>Archaea</taxon>
        <taxon>Thermoproteota</taxon>
        <taxon>Thermoprotei</taxon>
        <taxon>Desulfurococcales</taxon>
        <taxon>Desulfurococcaceae</taxon>
        <taxon>Ignisphaera</taxon>
    </lineage>
</organism>
<protein>
    <recommendedName>
        <fullName evidence="2">S-layer protein C-terminal domain-containing protein</fullName>
    </recommendedName>
</protein>
<accession>A0A7C5YZ01</accession>
<dbReference type="AlphaFoldDB" id="A0A7C5YZ01"/>
<reference evidence="1" key="1">
    <citation type="journal article" date="2020" name="mSystems">
        <title>Genome- and Community-Level Interaction Insights into Carbon Utilization and Element Cycling Functions of Hydrothermarchaeota in Hydrothermal Sediment.</title>
        <authorList>
            <person name="Zhou Z."/>
            <person name="Liu Y."/>
            <person name="Xu W."/>
            <person name="Pan J."/>
            <person name="Luo Z.H."/>
            <person name="Li M."/>
        </authorList>
    </citation>
    <scope>NUCLEOTIDE SEQUENCE [LARGE SCALE GENOMIC DNA]</scope>
    <source>
        <strain evidence="1">SpSt-1</strain>
    </source>
</reference>
<name>A0A7C5YZ01_9CREN</name>
<evidence type="ECO:0008006" key="2">
    <source>
        <dbReference type="Google" id="ProtNLM"/>
    </source>
</evidence>
<sequence length="331" mass="37739">MENFKIKIINKSMNIKIDEYIYSILAIFYYYKRALTETEIQKFSERYFNITQNVVKNCLGYLIKKGYLKASKCRSYNNRFAICYLRTSKELKGDEREKVKKYTNVIPTLGKAFYLIKNPLFIVGGSKNNVMVDETIDNSDISDATGIATFIAHLYSRKDIEPPNDRPIMVPLTSKWMLLINEHLQKSDVISIGSTMVNFITKKIIEKQYLPIKFIVDVENKIVKKLTVMNKDYEGHYAVIAVVPNPYSKSQSIQSILGSTYIGDQIIQKPIALIVAGTTAPATNVAGHVLYKVLDKVKKDVNAVVVKAILSNKYENENLYLNVEIVGEFLL</sequence>
<evidence type="ECO:0000313" key="1">
    <source>
        <dbReference type="EMBL" id="HHR96038.1"/>
    </source>
</evidence>